<dbReference type="EMBL" id="CP097507">
    <property type="protein sequence ID" value="URE07893.1"/>
    <property type="molecule type" value="Genomic_DNA"/>
</dbReference>
<evidence type="ECO:0000256" key="12">
    <source>
        <dbReference type="ARBA" id="ARBA00023242"/>
    </source>
</evidence>
<keyword evidence="10" id="KW-0804">Transcription</keyword>
<dbReference type="InterPro" id="IPR006458">
    <property type="entry name" value="Ovate_C"/>
</dbReference>
<dbReference type="GO" id="GO:0004674">
    <property type="term" value="F:protein serine/threonine kinase activity"/>
    <property type="evidence" value="ECO:0007669"/>
    <property type="project" value="UniProtKB-KW"/>
</dbReference>
<dbReference type="Pfam" id="PF24994">
    <property type="entry name" value="GIL1_IRKI_C"/>
    <property type="match status" value="1"/>
</dbReference>
<feature type="compositionally biased region" description="Basic residues" evidence="16">
    <location>
        <begin position="1151"/>
        <end position="1161"/>
    </location>
</feature>
<dbReference type="PROSITE" id="PS00107">
    <property type="entry name" value="PROTEIN_KINASE_ATP"/>
    <property type="match status" value="1"/>
</dbReference>
<organism evidence="18 19">
    <name type="scientific">Musa troglodytarum</name>
    <name type="common">fe'i banana</name>
    <dbReference type="NCBI Taxonomy" id="320322"/>
    <lineage>
        <taxon>Eukaryota</taxon>
        <taxon>Viridiplantae</taxon>
        <taxon>Streptophyta</taxon>
        <taxon>Embryophyta</taxon>
        <taxon>Tracheophyta</taxon>
        <taxon>Spermatophyta</taxon>
        <taxon>Magnoliopsida</taxon>
        <taxon>Liliopsida</taxon>
        <taxon>Zingiberales</taxon>
        <taxon>Musaceae</taxon>
        <taxon>Musa</taxon>
    </lineage>
</organism>
<evidence type="ECO:0000256" key="16">
    <source>
        <dbReference type="SAM" id="MobiDB-lite"/>
    </source>
</evidence>
<evidence type="ECO:0000256" key="4">
    <source>
        <dbReference type="ARBA" id="ARBA00022527"/>
    </source>
</evidence>
<proteinExistence type="inferred from homology"/>
<dbReference type="GO" id="GO:0005634">
    <property type="term" value="C:nucleus"/>
    <property type="evidence" value="ECO:0007669"/>
    <property type="project" value="UniProtKB-SubCell"/>
</dbReference>
<evidence type="ECO:0000256" key="6">
    <source>
        <dbReference type="ARBA" id="ARBA00022741"/>
    </source>
</evidence>
<dbReference type="SMART" id="SM00220">
    <property type="entry name" value="S_TKc"/>
    <property type="match status" value="1"/>
</dbReference>
<comment type="subcellular location">
    <subcellularLocation>
        <location evidence="1">Nucleus</location>
    </subcellularLocation>
</comment>
<dbReference type="PANTHER" id="PTHR43895">
    <property type="entry name" value="CALCIUM/CALMODULIN-DEPENDENT PROTEIN KINASE KINASE-RELATED"/>
    <property type="match status" value="1"/>
</dbReference>
<dbReference type="Gene3D" id="1.10.510.10">
    <property type="entry name" value="Transferase(Phosphotransferase) domain 1"/>
    <property type="match status" value="1"/>
</dbReference>
<dbReference type="InterPro" id="IPR004041">
    <property type="entry name" value="NAF_dom"/>
</dbReference>
<dbReference type="CDD" id="cd12195">
    <property type="entry name" value="CIPK_C"/>
    <property type="match status" value="1"/>
</dbReference>
<evidence type="ECO:0000256" key="15">
    <source>
        <dbReference type="SAM" id="Coils"/>
    </source>
</evidence>
<evidence type="ECO:0000256" key="5">
    <source>
        <dbReference type="ARBA" id="ARBA00022679"/>
    </source>
</evidence>
<accession>A0A9E7GAQ6</accession>
<dbReference type="InterPro" id="IPR011009">
    <property type="entry name" value="Kinase-like_dom_sf"/>
</dbReference>
<feature type="binding site" evidence="14">
    <location>
        <position position="83"/>
    </location>
    <ligand>
        <name>ATP</name>
        <dbReference type="ChEBI" id="CHEBI:30616"/>
    </ligand>
</feature>
<feature type="coiled-coil region" evidence="15">
    <location>
        <begin position="800"/>
        <end position="827"/>
    </location>
</feature>
<feature type="region of interest" description="Disordered" evidence="16">
    <location>
        <begin position="1071"/>
        <end position="1109"/>
    </location>
</feature>
<feature type="region of interest" description="Disordered" evidence="16">
    <location>
        <begin position="479"/>
        <end position="498"/>
    </location>
</feature>
<dbReference type="OrthoDB" id="193931at2759"/>
<evidence type="ECO:0000256" key="1">
    <source>
        <dbReference type="ARBA" id="ARBA00004123"/>
    </source>
</evidence>
<keyword evidence="7" id="KW-0418">Kinase</keyword>
<keyword evidence="4" id="KW-0723">Serine/threonine-protein kinase</keyword>
<evidence type="ECO:0000256" key="2">
    <source>
        <dbReference type="ARBA" id="ARBA00006234"/>
    </source>
</evidence>
<dbReference type="Pfam" id="PF04859">
    <property type="entry name" value="DUF641"/>
    <property type="match status" value="1"/>
</dbReference>
<evidence type="ECO:0000256" key="14">
    <source>
        <dbReference type="PROSITE-ProRule" id="PRU10141"/>
    </source>
</evidence>
<dbReference type="Pfam" id="PF03822">
    <property type="entry name" value="NAF"/>
    <property type="match status" value="1"/>
</dbReference>
<keyword evidence="3" id="KW-0678">Repressor</keyword>
<dbReference type="Gene3D" id="3.30.310.80">
    <property type="entry name" value="Kinase associated domain 1, KA1"/>
    <property type="match status" value="1"/>
</dbReference>
<dbReference type="SUPFAM" id="SSF56112">
    <property type="entry name" value="Protein kinase-like (PK-like)"/>
    <property type="match status" value="1"/>
</dbReference>
<dbReference type="PROSITE" id="PS00108">
    <property type="entry name" value="PROTEIN_KINASE_ST"/>
    <property type="match status" value="1"/>
</dbReference>
<keyword evidence="19" id="KW-1185">Reference proteome</keyword>
<dbReference type="InterPro" id="IPR017441">
    <property type="entry name" value="Protein_kinase_ATP_BS"/>
</dbReference>
<evidence type="ECO:0000256" key="7">
    <source>
        <dbReference type="ARBA" id="ARBA00022777"/>
    </source>
</evidence>
<feature type="compositionally biased region" description="Low complexity" evidence="16">
    <location>
        <begin position="1093"/>
        <end position="1102"/>
    </location>
</feature>
<keyword evidence="15" id="KW-0175">Coiled coil</keyword>
<evidence type="ECO:0000313" key="19">
    <source>
        <dbReference type="Proteomes" id="UP001055439"/>
    </source>
</evidence>
<dbReference type="PANTHER" id="PTHR43895:SF151">
    <property type="entry name" value="CBL-INTERACTING SERINE_THREONINE-PROTEIN KINASE 11"/>
    <property type="match status" value="1"/>
</dbReference>
<comment type="similarity">
    <text evidence="2">Belongs to the protein kinase superfamily. CAMK Ser/Thr protein kinase family. SNF1 subfamily.</text>
</comment>
<feature type="compositionally biased region" description="Low complexity" evidence="16">
    <location>
        <begin position="24"/>
        <end position="37"/>
    </location>
</feature>
<comment type="function">
    <text evidence="13">CIPK serine-threonine protein kinases interact with CBL proteins. Binding of a CBL protein to the regulatory NAF domain of CIPK protein lead to the activation of the kinase in a calcium-dependent manner.</text>
</comment>
<dbReference type="Pfam" id="PF00069">
    <property type="entry name" value="Pkinase"/>
    <property type="match status" value="1"/>
</dbReference>
<feature type="compositionally biased region" description="Polar residues" evidence="16">
    <location>
        <begin position="673"/>
        <end position="683"/>
    </location>
</feature>
<reference evidence="18" key="1">
    <citation type="submission" date="2022-05" db="EMBL/GenBank/DDBJ databases">
        <title>The Musa troglodytarum L. genome provides insights into the mechanism of non-climacteric behaviour and enrichment of carotenoids.</title>
        <authorList>
            <person name="Wang J."/>
        </authorList>
    </citation>
    <scope>NUCLEOTIDE SEQUENCE</scope>
    <source>
        <tissue evidence="18">Leaf</tissue>
    </source>
</reference>
<feature type="domain" description="Protein kinase" evidence="17">
    <location>
        <begin position="54"/>
        <end position="322"/>
    </location>
</feature>
<dbReference type="Pfam" id="PF04844">
    <property type="entry name" value="Ovate"/>
    <property type="match status" value="1"/>
</dbReference>
<dbReference type="Proteomes" id="UP001055439">
    <property type="component" value="Chromosome 5"/>
</dbReference>
<evidence type="ECO:0000259" key="17">
    <source>
        <dbReference type="SMART" id="SM00220"/>
    </source>
</evidence>
<feature type="region of interest" description="Disordered" evidence="16">
    <location>
        <begin position="1133"/>
        <end position="1169"/>
    </location>
</feature>
<evidence type="ECO:0000256" key="8">
    <source>
        <dbReference type="ARBA" id="ARBA00022840"/>
    </source>
</evidence>
<gene>
    <name evidence="18" type="ORF">MUK42_03742</name>
</gene>
<sequence length="1438" mass="158462">MPDHAADSLAGASSRPHHPPPPSSSSSIRKSPSGAPSSPLPCQSGGKKVIVGPYEVGRLLGCGAFAKVYHARHTGTGQSVALKVLSKHKLLRSGLAGNVRREICAMRRLCHPNILRLLDVLASRSRIYLVLELAKGGELFSRLAGRGRLTEDFARPIFHQLLSAVAYAHVHGVFHRDLKPENLLLLDDSPHPRLKVSDFGLAAIADQLLVLPHRHLPDRSPPLFHTICGTPAYVAPEVLSCRPYDAAKADLWSCGVVLFVLVAGYLPFNDPNLMALYRKICRAEFRCPRWVSQDLRHLLGRLLDPDPAARISAAEIVHEPWFRKGLDADRFAAVTRPHRHDLDGRIASKIGDGGSDEDRNGGLNAFDLIAMSPSLDLSGFFAGLELATPLPWRERFISGDSPEETLARVEAAVAGEEGMTVRRLGNAGLAGAALEGPVGELVVLVVLRRLNRELVMVEMETGVGDGNGDFLRERLRPALGGSVGEPDSRGSGSTGAEPDLVLFDEPDESSISLHRAAAEHPIDYACGIAEIGRGRKCLAQPDKTLDIVLALRELAQHVKEEQTRVMGCRGRRTRDFEWVQHDEEARPAATGSVSQCGVACASGNPPLADLRLSETILFGISTPDQFSSRSSSSRNTIHGSCVTTKNQYKFVRVRLQLLKTMQAAIRHRAVLQRQPNYRSSSAEAGTGNGPDDNRDGKVHPQPPEEPLTRVSKCSEEAVILKLFDAFTALKCAYVQLQQAHLPYEPKKIKMADGVMVSLLGTLCSLQEAHSSRSALHSQIQDCRGVLAQLQSKARIKDSEIRRLRWEMEESETENAALEKMVRQTEKVVVLFDPNWEATPALFSRVCRSTARSFHDFAKPLISMMKASGWDLDRAVSSLDDSLSFAQRVHKKYALEASLCRVMLGTAPEDESDDGFGMDQLDRVMTSQDPFDAVMEDPNGWFGRFCRARYALAVPSEMERSFFGNLDQRSFVTSGGHPRTPFYEAFVRMARWAWALQVMANSFIPKAEMFYAKKGHDFSGDFMESVADGVMCEEGGETLEVGFTVTPGFRIGSTIRTSFSLPFPCLVLQAQRHESQRKQEPRRATLHRSGLGVPSKTAAAATPKPFPPAETNLLPNRASCYYPNRTEAERFSFSPTHSKAVDTHFPVEPPRQSKKKGRKKPLRSPTKPKLVASSVSAGCSCRAARKTESSPEFPMVASLEAPPPYPLDYYVDVEDLEFQKTNYSDDDGFDYNNLASWQHSRSCRFRSSATDIIIGTDTTNSITGKLELGHEFDSVSELKLPPIITNPGMKESEDNDVDDKVGIGHNVSLGKAQNKAAVKKSSPGLHRLRTRANSPRLASKKVQAHRSRRCAVSTTTSAAATKQRMGLSESFAVVKSSSDPQRDFRDSMLEMIVENNIRASKDLEELLACYLSLNSDEYHDAIVKAFQQIWFDLCRSIKP</sequence>
<keyword evidence="11" id="KW-0464">Manganese</keyword>
<feature type="region of interest" description="Disordered" evidence="16">
    <location>
        <begin position="672"/>
        <end position="710"/>
    </location>
</feature>
<keyword evidence="12" id="KW-0539">Nucleus</keyword>
<dbReference type="InterPro" id="IPR006943">
    <property type="entry name" value="DUF641_pln"/>
</dbReference>
<dbReference type="FunFam" id="3.30.200.20:FF:000042">
    <property type="entry name" value="Aurora kinase A"/>
    <property type="match status" value="1"/>
</dbReference>
<dbReference type="NCBIfam" id="TIGR01568">
    <property type="entry name" value="A_thal_3678"/>
    <property type="match status" value="1"/>
</dbReference>
<dbReference type="InterPro" id="IPR000719">
    <property type="entry name" value="Prot_kinase_dom"/>
</dbReference>
<dbReference type="InterPro" id="IPR056813">
    <property type="entry name" value="GIL1_IRKI_C"/>
</dbReference>
<feature type="compositionally biased region" description="Basic and acidic residues" evidence="16">
    <location>
        <begin position="1071"/>
        <end position="1082"/>
    </location>
</feature>
<keyword evidence="9" id="KW-0805">Transcription regulation</keyword>
<evidence type="ECO:0000256" key="9">
    <source>
        <dbReference type="ARBA" id="ARBA00023015"/>
    </source>
</evidence>
<protein>
    <recommendedName>
        <fullName evidence="17">Protein kinase domain-containing protein</fullName>
    </recommendedName>
</protein>
<feature type="region of interest" description="Disordered" evidence="16">
    <location>
        <begin position="1"/>
        <end position="42"/>
    </location>
</feature>
<evidence type="ECO:0000256" key="11">
    <source>
        <dbReference type="ARBA" id="ARBA00023211"/>
    </source>
</evidence>
<evidence type="ECO:0000256" key="3">
    <source>
        <dbReference type="ARBA" id="ARBA00022491"/>
    </source>
</evidence>
<keyword evidence="6 14" id="KW-0547">Nucleotide-binding</keyword>
<dbReference type="GO" id="GO:0007165">
    <property type="term" value="P:signal transduction"/>
    <property type="evidence" value="ECO:0007669"/>
    <property type="project" value="InterPro"/>
</dbReference>
<name>A0A9E7GAQ6_9LILI</name>
<evidence type="ECO:0000256" key="13">
    <source>
        <dbReference type="ARBA" id="ARBA00058225"/>
    </source>
</evidence>
<evidence type="ECO:0000256" key="10">
    <source>
        <dbReference type="ARBA" id="ARBA00023163"/>
    </source>
</evidence>
<keyword evidence="8 14" id="KW-0067">ATP-binding</keyword>
<keyword evidence="5" id="KW-0808">Transferase</keyword>
<dbReference type="InterPro" id="IPR008271">
    <property type="entry name" value="Ser/Thr_kinase_AS"/>
</dbReference>
<dbReference type="GO" id="GO:0005524">
    <property type="term" value="F:ATP binding"/>
    <property type="evidence" value="ECO:0007669"/>
    <property type="project" value="UniProtKB-UniRule"/>
</dbReference>
<evidence type="ECO:0000313" key="18">
    <source>
        <dbReference type="EMBL" id="URE07893.1"/>
    </source>
</evidence>
<dbReference type="FunFam" id="1.10.510.10:FF:000571">
    <property type="entry name" value="Maternal embryonic leucine zipper kinase"/>
    <property type="match status" value="1"/>
</dbReference>